<evidence type="ECO:0000256" key="5">
    <source>
        <dbReference type="ARBA" id="ARBA00022692"/>
    </source>
</evidence>
<keyword evidence="11" id="KW-1185">Reference proteome</keyword>
<dbReference type="SUPFAM" id="SSF111369">
    <property type="entry name" value="HlyD-like secretion proteins"/>
    <property type="match status" value="1"/>
</dbReference>
<evidence type="ECO:0000256" key="2">
    <source>
        <dbReference type="ARBA" id="ARBA00004141"/>
    </source>
</evidence>
<dbReference type="Proteomes" id="UP000675920">
    <property type="component" value="Unplaced"/>
</dbReference>
<feature type="transmembrane region" description="Helical" evidence="9">
    <location>
        <begin position="325"/>
        <end position="345"/>
    </location>
</feature>
<keyword evidence="7" id="KW-0175">Coiled coil</keyword>
<dbReference type="Gene3D" id="2.40.50.100">
    <property type="match status" value="1"/>
</dbReference>
<feature type="transmembrane region" description="Helical" evidence="9">
    <location>
        <begin position="470"/>
        <end position="486"/>
    </location>
</feature>
<evidence type="ECO:0000259" key="10">
    <source>
        <dbReference type="Pfam" id="PF02163"/>
    </source>
</evidence>
<evidence type="ECO:0000256" key="8">
    <source>
        <dbReference type="ARBA" id="ARBA00023136"/>
    </source>
</evidence>
<evidence type="ECO:0000256" key="4">
    <source>
        <dbReference type="ARBA" id="ARBA00007931"/>
    </source>
</evidence>
<keyword evidence="8 9" id="KW-0472">Membrane</keyword>
<evidence type="ECO:0000256" key="9">
    <source>
        <dbReference type="SAM" id="Phobius"/>
    </source>
</evidence>
<comment type="cofactor">
    <cofactor evidence="1">
        <name>Zn(2+)</name>
        <dbReference type="ChEBI" id="CHEBI:29105"/>
    </cofactor>
</comment>
<reference evidence="12" key="1">
    <citation type="submission" date="2025-08" db="UniProtKB">
        <authorList>
            <consortium name="RefSeq"/>
        </authorList>
    </citation>
    <scope>IDENTIFICATION</scope>
</reference>
<dbReference type="GO" id="GO:0006508">
    <property type="term" value="P:proteolysis"/>
    <property type="evidence" value="ECO:0007669"/>
    <property type="project" value="InterPro"/>
</dbReference>
<dbReference type="GO" id="GO:0030313">
    <property type="term" value="C:cell envelope"/>
    <property type="evidence" value="ECO:0007669"/>
    <property type="project" value="UniProtKB-SubCell"/>
</dbReference>
<comment type="similarity">
    <text evidence="4">Belongs to the peptidase M50B family.</text>
</comment>
<accession>A0A9U5D3B6</accession>
<feature type="transmembrane region" description="Helical" evidence="9">
    <location>
        <begin position="227"/>
        <end position="245"/>
    </location>
</feature>
<evidence type="ECO:0000313" key="12">
    <source>
        <dbReference type="RefSeq" id="WP_245591377.1"/>
    </source>
</evidence>
<evidence type="ECO:0000256" key="6">
    <source>
        <dbReference type="ARBA" id="ARBA00022989"/>
    </source>
</evidence>
<evidence type="ECO:0000256" key="3">
    <source>
        <dbReference type="ARBA" id="ARBA00004196"/>
    </source>
</evidence>
<name>A0A9U5D3B6_9BURK</name>
<dbReference type="InterPro" id="IPR050465">
    <property type="entry name" value="UPF0194_transport"/>
</dbReference>
<feature type="transmembrane region" description="Helical" evidence="9">
    <location>
        <begin position="201"/>
        <end position="220"/>
    </location>
</feature>
<evidence type="ECO:0000313" key="11">
    <source>
        <dbReference type="Proteomes" id="UP000675920"/>
    </source>
</evidence>
<proteinExistence type="inferred from homology"/>
<evidence type="ECO:0000256" key="1">
    <source>
        <dbReference type="ARBA" id="ARBA00001947"/>
    </source>
</evidence>
<dbReference type="PANTHER" id="PTHR32347:SF23">
    <property type="entry name" value="BLL5650 PROTEIN"/>
    <property type="match status" value="1"/>
</dbReference>
<sequence length="754" mass="81027">MAGAVMGAGGLGAGTPDARAMTGGAMAGDARAMSPADMAAAGIPITAAMLAGSQPQALPRLREDLGLHPGARQPDGAPSWTLHDPASNRFFQLGWAAFEIVSRWRLGTAEAIVAAVNARTTLAITPADVKAVGDFLARHSLLATGSPEATARLVRLARARRLGHAMWLLKHYLFIRVPLLRPEPLLQRLAPAFDFACSARFAWLVAALALLGVGLVMQRWDAFTHTFAAYAGWQGLAGVGAALGFAKVLHEFGHALTARRFGCRVPAMGVAFLVMVPVLYTDTSDAWKLPARRHRLAIGAAGMAAELVLAVIATLAWSFLPDGPLRAGAFLLATTTWVATLAINASPFMRFDGYFLLSDALGMPNLHDRAFAFGRRALRWALFGWDDPPPERLPRGRERFVTGFAFATWVYRATVFLGIALLVYHLFFKLLGLLLLAVELGWFLARPVWSEVTVWRERAGELRWNRATKRTAALLALAFAALVLPWQRDVGAPARLGASEAQGLYAPAPAEVTEVLVRDGDEVKAGQSLARLRAPELDADLARARVREAALRWQVERQPFDAGLLQGGEALRKQWEAAREQVAALEQLVARLELTAPVTGRVVDVADSLRPGTVIANGERLLDVIAPGPRRGDAFVDEASLGRLSAGARVVFIADRAEAPAVHCTLGAIDRLRLPALDAPALASTFGGPIAVQRTRDALIPTEPLFRLRFESCDDATLPVSEMTGVARVRGEGRSLLGRMLKAAWTAVASEAAL</sequence>
<feature type="domain" description="Peptidase M50" evidence="10">
    <location>
        <begin position="242"/>
        <end position="462"/>
    </location>
</feature>
<dbReference type="PANTHER" id="PTHR32347">
    <property type="entry name" value="EFFLUX SYSTEM COMPONENT YKNX-RELATED"/>
    <property type="match status" value="1"/>
</dbReference>
<dbReference type="RefSeq" id="WP_245591377.1">
    <property type="nucleotide sequence ID" value="NZ_AXWS01000014.1"/>
</dbReference>
<dbReference type="Pfam" id="PF02163">
    <property type="entry name" value="Peptidase_M50"/>
    <property type="match status" value="1"/>
</dbReference>
<evidence type="ECO:0000256" key="7">
    <source>
        <dbReference type="ARBA" id="ARBA00023054"/>
    </source>
</evidence>
<dbReference type="AlphaFoldDB" id="A0A9U5D3B6"/>
<feature type="transmembrane region" description="Helical" evidence="9">
    <location>
        <begin position="265"/>
        <end position="284"/>
    </location>
</feature>
<comment type="subcellular location">
    <subcellularLocation>
        <location evidence="3">Cell envelope</location>
    </subcellularLocation>
    <subcellularLocation>
        <location evidence="2">Membrane</location>
        <topology evidence="2">Multi-pass membrane protein</topology>
    </subcellularLocation>
</comment>
<keyword evidence="6 9" id="KW-1133">Transmembrane helix</keyword>
<feature type="transmembrane region" description="Helical" evidence="9">
    <location>
        <begin position="296"/>
        <end position="319"/>
    </location>
</feature>
<dbReference type="GO" id="GO:0016020">
    <property type="term" value="C:membrane"/>
    <property type="evidence" value="ECO:0007669"/>
    <property type="project" value="UniProtKB-SubCell"/>
</dbReference>
<dbReference type="InterPro" id="IPR008915">
    <property type="entry name" value="Peptidase_M50"/>
</dbReference>
<protein>
    <submittedName>
        <fullName evidence="12">HlyD family efflux transporter periplasmic adaptor subunit</fullName>
    </submittedName>
</protein>
<keyword evidence="5 9" id="KW-0812">Transmembrane</keyword>
<organism evidence="11 12">
    <name type="scientific">Derxia gummosa DSM 723</name>
    <dbReference type="NCBI Taxonomy" id="1121388"/>
    <lineage>
        <taxon>Bacteria</taxon>
        <taxon>Pseudomonadati</taxon>
        <taxon>Pseudomonadota</taxon>
        <taxon>Betaproteobacteria</taxon>
        <taxon>Burkholderiales</taxon>
        <taxon>Alcaligenaceae</taxon>
        <taxon>Derxia</taxon>
    </lineage>
</organism>